<reference evidence="6 7" key="1">
    <citation type="submission" date="2020-08" db="EMBL/GenBank/DDBJ databases">
        <title>Genome sequence of Diaphorobacter ruginosibacter DSM 27467T.</title>
        <authorList>
            <person name="Hyun D.-W."/>
            <person name="Bae J.-W."/>
        </authorList>
    </citation>
    <scope>NUCLEOTIDE SEQUENCE [LARGE SCALE GENOMIC DNA]</scope>
    <source>
        <strain evidence="6 7">DSM 27467</strain>
    </source>
</reference>
<sequence length="412" mass="42082">MSRFPLLNNLPSLHRPALNHRSVVVLAVLCALGAAGALLPGTDSRAASEAAPGAAANGASSAASGASRPAEMRPALTVSVVRPGGADISATLPANGNVAAWQEASIGAESNGLRLTDVRVNVGDAVKAGQVLATFAADTVQADVAQARANLMEAQASAAESLANAERARTLSQSGALSAQQIQQYTTAAQTGQARVEAAKAMLNAQQLRMKHTQVLAPDSGVISARTATVGAVVGAGTELFRMVRKGRLEWRAEVASSELPRIKVGSVVSVTAASGAQVQGKVRTIAPTVDAQTRNAIVYVDLPAHADIRAGMFARGEFALGQRKAITVPSSAIVVRDGFSSVFEVGQDGHVRMVRVQTGQRTGDVVEITSGLAATASVVARGGAFLNDGDLVRVQAAPPAQAASTPQGQTR</sequence>
<comment type="similarity">
    <text evidence="1">Belongs to the membrane fusion protein (MFP) (TC 8.A.1) family.</text>
</comment>
<evidence type="ECO:0000259" key="3">
    <source>
        <dbReference type="Pfam" id="PF25917"/>
    </source>
</evidence>
<dbReference type="Pfam" id="PF25954">
    <property type="entry name" value="Beta-barrel_RND_2"/>
    <property type="match status" value="1"/>
</dbReference>
<dbReference type="Gene3D" id="2.40.30.170">
    <property type="match status" value="1"/>
</dbReference>
<dbReference type="Gene3D" id="2.40.50.100">
    <property type="match status" value="1"/>
</dbReference>
<evidence type="ECO:0000256" key="1">
    <source>
        <dbReference type="ARBA" id="ARBA00009477"/>
    </source>
</evidence>
<dbReference type="InterPro" id="IPR058637">
    <property type="entry name" value="YknX-like_C"/>
</dbReference>
<dbReference type="PANTHER" id="PTHR30469">
    <property type="entry name" value="MULTIDRUG RESISTANCE PROTEIN MDTA"/>
    <property type="match status" value="1"/>
</dbReference>
<proteinExistence type="inferred from homology"/>
<keyword evidence="2" id="KW-0175">Coiled coil</keyword>
<feature type="domain" description="CusB-like beta-barrel" evidence="4">
    <location>
        <begin position="253"/>
        <end position="319"/>
    </location>
</feature>
<dbReference type="Proteomes" id="UP000515811">
    <property type="component" value="Chromosome"/>
</dbReference>
<evidence type="ECO:0000313" key="6">
    <source>
        <dbReference type="EMBL" id="QNN57044.1"/>
    </source>
</evidence>
<feature type="domain" description="YknX-like C-terminal permuted SH3-like" evidence="5">
    <location>
        <begin position="326"/>
        <end position="395"/>
    </location>
</feature>
<dbReference type="PANTHER" id="PTHR30469:SF15">
    <property type="entry name" value="HLYD FAMILY OF SECRETION PROTEINS"/>
    <property type="match status" value="1"/>
</dbReference>
<dbReference type="InterPro" id="IPR058625">
    <property type="entry name" value="MdtA-like_BSH"/>
</dbReference>
<dbReference type="SUPFAM" id="SSF111369">
    <property type="entry name" value="HlyD-like secretion proteins"/>
    <property type="match status" value="1"/>
</dbReference>
<evidence type="ECO:0000259" key="4">
    <source>
        <dbReference type="Pfam" id="PF25954"/>
    </source>
</evidence>
<dbReference type="InterPro" id="IPR006143">
    <property type="entry name" value="RND_pump_MFP"/>
</dbReference>
<dbReference type="Gene3D" id="1.10.287.470">
    <property type="entry name" value="Helix hairpin bin"/>
    <property type="match status" value="1"/>
</dbReference>
<dbReference type="NCBIfam" id="TIGR01730">
    <property type="entry name" value="RND_mfp"/>
    <property type="match status" value="1"/>
</dbReference>
<dbReference type="GO" id="GO:0015562">
    <property type="term" value="F:efflux transmembrane transporter activity"/>
    <property type="evidence" value="ECO:0007669"/>
    <property type="project" value="TreeGrafter"/>
</dbReference>
<dbReference type="AlphaFoldDB" id="A0A7G9RN69"/>
<feature type="coiled-coil region" evidence="2">
    <location>
        <begin position="137"/>
        <end position="164"/>
    </location>
</feature>
<keyword evidence="7" id="KW-1185">Reference proteome</keyword>
<dbReference type="EMBL" id="CP060714">
    <property type="protein sequence ID" value="QNN57044.1"/>
    <property type="molecule type" value="Genomic_DNA"/>
</dbReference>
<name>A0A7G9RN69_9BURK</name>
<organism evidence="6 7">
    <name type="scientific">Diaphorobacter ruginosibacter</name>
    <dbReference type="NCBI Taxonomy" id="1715720"/>
    <lineage>
        <taxon>Bacteria</taxon>
        <taxon>Pseudomonadati</taxon>
        <taxon>Pseudomonadota</taxon>
        <taxon>Betaproteobacteria</taxon>
        <taxon>Burkholderiales</taxon>
        <taxon>Comamonadaceae</taxon>
        <taxon>Diaphorobacter</taxon>
    </lineage>
</organism>
<protein>
    <submittedName>
        <fullName evidence="6">Efflux RND transporter periplasmic adaptor subunit</fullName>
    </submittedName>
</protein>
<dbReference type="InterPro" id="IPR058792">
    <property type="entry name" value="Beta-barrel_RND_2"/>
</dbReference>
<dbReference type="KEGG" id="drg:H9K76_21595"/>
<evidence type="ECO:0000256" key="2">
    <source>
        <dbReference type="SAM" id="Coils"/>
    </source>
</evidence>
<dbReference type="Pfam" id="PF25989">
    <property type="entry name" value="YknX_C"/>
    <property type="match status" value="1"/>
</dbReference>
<dbReference type="RefSeq" id="WP_187597309.1">
    <property type="nucleotide sequence ID" value="NZ_CP060714.1"/>
</dbReference>
<dbReference type="Gene3D" id="2.40.420.20">
    <property type="match status" value="1"/>
</dbReference>
<evidence type="ECO:0000259" key="5">
    <source>
        <dbReference type="Pfam" id="PF25989"/>
    </source>
</evidence>
<dbReference type="Pfam" id="PF25917">
    <property type="entry name" value="BSH_RND"/>
    <property type="match status" value="1"/>
</dbReference>
<dbReference type="GO" id="GO:1990281">
    <property type="term" value="C:efflux pump complex"/>
    <property type="evidence" value="ECO:0007669"/>
    <property type="project" value="TreeGrafter"/>
</dbReference>
<feature type="domain" description="Multidrug resistance protein MdtA-like barrel-sandwich hybrid" evidence="3">
    <location>
        <begin position="104"/>
        <end position="243"/>
    </location>
</feature>
<gene>
    <name evidence="6" type="ORF">H9K76_21595</name>
</gene>
<evidence type="ECO:0000313" key="7">
    <source>
        <dbReference type="Proteomes" id="UP000515811"/>
    </source>
</evidence>
<accession>A0A7G9RN69</accession>